<keyword evidence="1" id="KW-0732">Signal</keyword>
<dbReference type="InterPro" id="IPR049712">
    <property type="entry name" value="Poly_export"/>
</dbReference>
<reference evidence="4" key="1">
    <citation type="submission" date="2022-08" db="EMBL/GenBank/DDBJ databases">
        <title>Genomic Encyclopedia of Type Strains, Phase III (KMG-III): the genomes of soil and plant-associated and newly described type strains.</title>
        <authorList>
            <person name="Whitman W."/>
        </authorList>
    </citation>
    <scope>NUCLEOTIDE SEQUENCE</scope>
    <source>
        <strain evidence="4">HMT 1</strain>
    </source>
</reference>
<proteinExistence type="predicted"/>
<dbReference type="InterPro" id="IPR017477">
    <property type="entry name" value="PEP-CTERM_polysacc_export"/>
</dbReference>
<feature type="domain" description="Soluble ligand binding" evidence="3">
    <location>
        <begin position="127"/>
        <end position="170"/>
    </location>
</feature>
<dbReference type="NCBIfam" id="TIGR03027">
    <property type="entry name" value="pepcterm_export"/>
    <property type="match status" value="1"/>
</dbReference>
<dbReference type="Pfam" id="PF02563">
    <property type="entry name" value="Poly_export"/>
    <property type="match status" value="1"/>
</dbReference>
<keyword evidence="5" id="KW-1185">Reference proteome</keyword>
<organism evidence="4 5">
    <name type="scientific">Methylohalomonas lacus</name>
    <dbReference type="NCBI Taxonomy" id="398773"/>
    <lineage>
        <taxon>Bacteria</taxon>
        <taxon>Pseudomonadati</taxon>
        <taxon>Pseudomonadota</taxon>
        <taxon>Gammaproteobacteria</taxon>
        <taxon>Methylohalomonadales</taxon>
        <taxon>Methylohalomonadaceae</taxon>
        <taxon>Methylohalomonas</taxon>
    </lineage>
</organism>
<dbReference type="InterPro" id="IPR019554">
    <property type="entry name" value="Soluble_ligand-bd"/>
</dbReference>
<dbReference type="Gene3D" id="3.30.1950.10">
    <property type="entry name" value="wza like domain"/>
    <property type="match status" value="1"/>
</dbReference>
<accession>A0AAE3HMY9</accession>
<dbReference type="RefSeq" id="WP_259057105.1">
    <property type="nucleotide sequence ID" value="NZ_JANUCT010000020.1"/>
</dbReference>
<evidence type="ECO:0000259" key="2">
    <source>
        <dbReference type="Pfam" id="PF02563"/>
    </source>
</evidence>
<dbReference type="GO" id="GO:0015159">
    <property type="term" value="F:polysaccharide transmembrane transporter activity"/>
    <property type="evidence" value="ECO:0007669"/>
    <property type="project" value="InterPro"/>
</dbReference>
<dbReference type="PANTHER" id="PTHR33619:SF3">
    <property type="entry name" value="POLYSACCHARIDE EXPORT PROTEIN GFCE-RELATED"/>
    <property type="match status" value="1"/>
</dbReference>
<evidence type="ECO:0000259" key="3">
    <source>
        <dbReference type="Pfam" id="PF10531"/>
    </source>
</evidence>
<protein>
    <submittedName>
        <fullName evidence="4">Polysaccharide export outer membrane protein</fullName>
    </submittedName>
</protein>
<gene>
    <name evidence="4" type="ORF">J2T55_002374</name>
</gene>
<sequence length="211" mass="22838">MFIYAIETTVKNTFLFLLLTVMTLSGCAQSLVETGDPAPAVKDYSYTIAPGDRLDIFVWRNEDISVSDIPVMPDGRISSPLVGDIMASGKTPIQLAKDIEMALVEVIRDPLVTVTVVGIVGAHSQQIRVVGEAAEPRAIPYRNDMTLLDVMIEVGGLTEFAAGNRAIIVRNINGSENNFNVKIDDLIKQGDLSANTEVAPGDILVIPESYF</sequence>
<evidence type="ECO:0000313" key="5">
    <source>
        <dbReference type="Proteomes" id="UP001204445"/>
    </source>
</evidence>
<dbReference type="EMBL" id="JANUCT010000020">
    <property type="protein sequence ID" value="MCS3904338.1"/>
    <property type="molecule type" value="Genomic_DNA"/>
</dbReference>
<evidence type="ECO:0000256" key="1">
    <source>
        <dbReference type="ARBA" id="ARBA00022729"/>
    </source>
</evidence>
<name>A0AAE3HMY9_9GAMM</name>
<comment type="caution">
    <text evidence="4">The sequence shown here is derived from an EMBL/GenBank/DDBJ whole genome shotgun (WGS) entry which is preliminary data.</text>
</comment>
<evidence type="ECO:0000313" key="4">
    <source>
        <dbReference type="EMBL" id="MCS3904338.1"/>
    </source>
</evidence>
<dbReference type="PANTHER" id="PTHR33619">
    <property type="entry name" value="POLYSACCHARIDE EXPORT PROTEIN GFCE-RELATED"/>
    <property type="match status" value="1"/>
</dbReference>
<dbReference type="InterPro" id="IPR003715">
    <property type="entry name" value="Poly_export_N"/>
</dbReference>
<feature type="domain" description="Polysaccharide export protein N-terminal" evidence="2">
    <location>
        <begin position="42"/>
        <end position="116"/>
    </location>
</feature>
<dbReference type="Proteomes" id="UP001204445">
    <property type="component" value="Unassembled WGS sequence"/>
</dbReference>
<dbReference type="Gene3D" id="3.10.560.10">
    <property type="entry name" value="Outer membrane lipoprotein wza domain like"/>
    <property type="match status" value="1"/>
</dbReference>
<dbReference type="Pfam" id="PF10531">
    <property type="entry name" value="SLBB"/>
    <property type="match status" value="1"/>
</dbReference>
<dbReference type="AlphaFoldDB" id="A0AAE3HMY9"/>